<dbReference type="EMBL" id="BAAAQN010000046">
    <property type="protein sequence ID" value="GAA2048998.1"/>
    <property type="molecule type" value="Genomic_DNA"/>
</dbReference>
<evidence type="ECO:0000313" key="1">
    <source>
        <dbReference type="EMBL" id="GAA2048998.1"/>
    </source>
</evidence>
<protein>
    <submittedName>
        <fullName evidence="1">Uncharacterized protein</fullName>
    </submittedName>
</protein>
<organism evidence="1 2">
    <name type="scientific">Catenulispora yoronensis</name>
    <dbReference type="NCBI Taxonomy" id="450799"/>
    <lineage>
        <taxon>Bacteria</taxon>
        <taxon>Bacillati</taxon>
        <taxon>Actinomycetota</taxon>
        <taxon>Actinomycetes</taxon>
        <taxon>Catenulisporales</taxon>
        <taxon>Catenulisporaceae</taxon>
        <taxon>Catenulispora</taxon>
    </lineage>
</organism>
<dbReference type="Proteomes" id="UP001500751">
    <property type="component" value="Unassembled WGS sequence"/>
</dbReference>
<sequence>MSEDQFTRLFKYMQERFDKIDSELETKATTEQVDKIYQTLDGITDRLNTQESEMAALLVQDREA</sequence>
<reference evidence="1 2" key="1">
    <citation type="journal article" date="2019" name="Int. J. Syst. Evol. Microbiol.">
        <title>The Global Catalogue of Microorganisms (GCM) 10K type strain sequencing project: providing services to taxonomists for standard genome sequencing and annotation.</title>
        <authorList>
            <consortium name="The Broad Institute Genomics Platform"/>
            <consortium name="The Broad Institute Genome Sequencing Center for Infectious Disease"/>
            <person name="Wu L."/>
            <person name="Ma J."/>
        </authorList>
    </citation>
    <scope>NUCLEOTIDE SEQUENCE [LARGE SCALE GENOMIC DNA]</scope>
    <source>
        <strain evidence="1 2">JCM 16014</strain>
    </source>
</reference>
<comment type="caution">
    <text evidence="1">The sequence shown here is derived from an EMBL/GenBank/DDBJ whole genome shotgun (WGS) entry which is preliminary data.</text>
</comment>
<keyword evidence="2" id="KW-1185">Reference proteome</keyword>
<name>A0ABN2V352_9ACTN</name>
<evidence type="ECO:0000313" key="2">
    <source>
        <dbReference type="Proteomes" id="UP001500751"/>
    </source>
</evidence>
<proteinExistence type="predicted"/>
<accession>A0ABN2V352</accession>
<gene>
    <name evidence="1" type="ORF">GCM10009839_63460</name>
</gene>